<sequence>MATVLLTPSNKPLLQSNEEHILTLLDRCSTMKELKQIHGLVWKKGSVALLTHHIAVSKLLSLWASAKFGNLEYARMVFDRIRTPNTLMWDTMIRAYSNGNDPEAALLLYHQMLHHSVPHSSYTFPFLLKACSCLSASEEAQQIHAQIIKRGFGSEIYATNSLIRAYAILGNTKSAHDLFDRLPQRDIVSWNTMIDGYIKCGNVDMAYEMFKAMPVKSVISWTTMIVGFVRVGMNTEALSHFQQMLIAGIKPDSIAISCSLSACAGLGALEQGRWVHAYIHKNRIKIDSVLGCVLIDMYVKCGEMPKALEVFSELEQKSVYEWTAIIGGFAIHGKGREALDWFMEMQKTGTKPTMITFTAVLTACSHAGLIEEGKLIFESMGTVYEINPSVEHYGCMVDLLGRAGLLKEAKELIEAMPVKPNAAVWGALLNACVMHKNLDLGKQIGKILIKLDPDHGGRYIHLASIHAAAGEWNQAAQVRRQIKHIGLLNPPGCSTITLNGVVHEFLAEAGSLQHIEEVYDIWNQIISRPIEKRYGPVTEDLLLNL</sequence>
<organism evidence="1 2">
    <name type="scientific">Bauhinia variegata</name>
    <name type="common">Purple orchid tree</name>
    <name type="synonym">Phanera variegata</name>
    <dbReference type="NCBI Taxonomy" id="167791"/>
    <lineage>
        <taxon>Eukaryota</taxon>
        <taxon>Viridiplantae</taxon>
        <taxon>Streptophyta</taxon>
        <taxon>Embryophyta</taxon>
        <taxon>Tracheophyta</taxon>
        <taxon>Spermatophyta</taxon>
        <taxon>Magnoliopsida</taxon>
        <taxon>eudicotyledons</taxon>
        <taxon>Gunneridae</taxon>
        <taxon>Pentapetalae</taxon>
        <taxon>rosids</taxon>
        <taxon>fabids</taxon>
        <taxon>Fabales</taxon>
        <taxon>Fabaceae</taxon>
        <taxon>Cercidoideae</taxon>
        <taxon>Cercideae</taxon>
        <taxon>Bauhiniinae</taxon>
        <taxon>Bauhinia</taxon>
    </lineage>
</organism>
<comment type="caution">
    <text evidence="1">The sequence shown here is derived from an EMBL/GenBank/DDBJ whole genome shotgun (WGS) entry which is preliminary data.</text>
</comment>
<proteinExistence type="predicted"/>
<gene>
    <name evidence="1" type="ORF">L6164_027701</name>
</gene>
<protein>
    <submittedName>
        <fullName evidence="1">Uncharacterized protein</fullName>
    </submittedName>
</protein>
<dbReference type="EMBL" id="CM039436">
    <property type="protein sequence ID" value="KAI4314833.1"/>
    <property type="molecule type" value="Genomic_DNA"/>
</dbReference>
<keyword evidence="2" id="KW-1185">Reference proteome</keyword>
<evidence type="ECO:0000313" key="2">
    <source>
        <dbReference type="Proteomes" id="UP000828941"/>
    </source>
</evidence>
<dbReference type="Proteomes" id="UP000828941">
    <property type="component" value="Chromosome 11"/>
</dbReference>
<evidence type="ECO:0000313" key="1">
    <source>
        <dbReference type="EMBL" id="KAI4314833.1"/>
    </source>
</evidence>
<reference evidence="1 2" key="1">
    <citation type="journal article" date="2022" name="DNA Res.">
        <title>Chromosomal-level genome assembly of the orchid tree Bauhinia variegata (Leguminosae; Cercidoideae) supports the allotetraploid origin hypothesis of Bauhinia.</title>
        <authorList>
            <person name="Zhong Y."/>
            <person name="Chen Y."/>
            <person name="Zheng D."/>
            <person name="Pang J."/>
            <person name="Liu Y."/>
            <person name="Luo S."/>
            <person name="Meng S."/>
            <person name="Qian L."/>
            <person name="Wei D."/>
            <person name="Dai S."/>
            <person name="Zhou R."/>
        </authorList>
    </citation>
    <scope>NUCLEOTIDE SEQUENCE [LARGE SCALE GENOMIC DNA]</scope>
    <source>
        <strain evidence="1">BV-YZ2020</strain>
    </source>
</reference>
<name>A0ACB9LU71_BAUVA</name>
<accession>A0ACB9LU71</accession>